<sequence length="218" mass="23546">MEPATDGAPASCPLPSLAPELRNIIYQMVLTVPPDDNGAVTISCASPSRNRDPSVLSILQTCRQARDEAQAIFYHNNHLRCYHHNLGLSYPTTKVQFNFLGTISPTRRAAIRAMTVIISEGHEATRAAKVMQSLPGLKTLYLEMIACGEYIRCLNSLLADEEALLAALKGVKGLVTVKAFLSASGLWGPGLCYPLNGLESRLQGYLNGRSASGEEDDA</sequence>
<gene>
    <name evidence="1" type="ORF">LTR36_006210</name>
</gene>
<keyword evidence="2" id="KW-1185">Reference proteome</keyword>
<name>A0AAV9JC85_9PEZI</name>
<proteinExistence type="predicted"/>
<protein>
    <submittedName>
        <fullName evidence="1">Uncharacterized protein</fullName>
    </submittedName>
</protein>
<organism evidence="1 2">
    <name type="scientific">Oleoguttula mirabilis</name>
    <dbReference type="NCBI Taxonomy" id="1507867"/>
    <lineage>
        <taxon>Eukaryota</taxon>
        <taxon>Fungi</taxon>
        <taxon>Dikarya</taxon>
        <taxon>Ascomycota</taxon>
        <taxon>Pezizomycotina</taxon>
        <taxon>Dothideomycetes</taxon>
        <taxon>Dothideomycetidae</taxon>
        <taxon>Mycosphaerellales</taxon>
        <taxon>Teratosphaeriaceae</taxon>
        <taxon>Oleoguttula</taxon>
    </lineage>
</organism>
<accession>A0AAV9JC85</accession>
<dbReference type="PANTHER" id="PTHR42085:SF2">
    <property type="entry name" value="F-BOX DOMAIN-CONTAINING PROTEIN"/>
    <property type="match status" value="1"/>
</dbReference>
<dbReference type="EMBL" id="JAVFHQ010000038">
    <property type="protein sequence ID" value="KAK4542834.1"/>
    <property type="molecule type" value="Genomic_DNA"/>
</dbReference>
<reference evidence="1 2" key="1">
    <citation type="submission" date="2021-11" db="EMBL/GenBank/DDBJ databases">
        <title>Black yeast isolated from Biological Soil Crust.</title>
        <authorList>
            <person name="Kurbessoian T."/>
        </authorList>
    </citation>
    <scope>NUCLEOTIDE SEQUENCE [LARGE SCALE GENOMIC DNA]</scope>
    <source>
        <strain evidence="1 2">CCFEE 5522</strain>
    </source>
</reference>
<evidence type="ECO:0000313" key="2">
    <source>
        <dbReference type="Proteomes" id="UP001324427"/>
    </source>
</evidence>
<dbReference type="Proteomes" id="UP001324427">
    <property type="component" value="Unassembled WGS sequence"/>
</dbReference>
<evidence type="ECO:0000313" key="1">
    <source>
        <dbReference type="EMBL" id="KAK4542834.1"/>
    </source>
</evidence>
<comment type="caution">
    <text evidence="1">The sequence shown here is derived from an EMBL/GenBank/DDBJ whole genome shotgun (WGS) entry which is preliminary data.</text>
</comment>
<dbReference type="InterPro" id="IPR038883">
    <property type="entry name" value="AN11006-like"/>
</dbReference>
<dbReference type="AlphaFoldDB" id="A0AAV9JC85"/>
<dbReference type="PANTHER" id="PTHR42085">
    <property type="entry name" value="F-BOX DOMAIN-CONTAINING PROTEIN"/>
    <property type="match status" value="1"/>
</dbReference>